<reference evidence="2 3" key="1">
    <citation type="journal article" date="2012" name="J. Virol.">
        <title>Complete Genome Sequence of Bacillus cereus Bacteriophage BCP78.</title>
        <authorList>
            <person name="Lee J.H."/>
            <person name="Shin H."/>
            <person name="Son B."/>
            <person name="Ryu S."/>
        </authorList>
    </citation>
    <scope>NUCLEOTIDE SEQUENCE [LARGE SCALE GENOMIC DNA]</scope>
</reference>
<feature type="transmembrane region" description="Helical" evidence="1">
    <location>
        <begin position="14"/>
        <end position="30"/>
    </location>
</feature>
<protein>
    <submittedName>
        <fullName evidence="2">Uncharacterized protein</fullName>
    </submittedName>
</protein>
<sequence length="90" mass="10619">MLLHERVLPSLKEFGLVILIILAANIYLYFRPVPDIQHMLNLMVIIFSIMYALLVTAWYFLEISPAVNEVYEERALHNKYSFISKRFKGE</sequence>
<accession>G9J293</accession>
<dbReference type="KEGG" id="vg:13828341"/>
<keyword evidence="1" id="KW-0472">Membrane</keyword>
<keyword evidence="1" id="KW-1133">Transmembrane helix</keyword>
<organism evidence="2 3">
    <name type="scientific">Bacillus phage BCP78</name>
    <dbReference type="NCBI Taxonomy" id="1126950"/>
    <lineage>
        <taxon>Viruses</taxon>
        <taxon>Duplodnaviria</taxon>
        <taxon>Heunggongvirae</taxon>
        <taxon>Uroviricota</taxon>
        <taxon>Caudoviricetes</taxon>
        <taxon>Herelleviridae</taxon>
        <taxon>Bastillevirinae</taxon>
        <taxon>Tsarbombavirus</taxon>
        <taxon>Tsarbombavirus BCP78</taxon>
    </lineage>
</organism>
<evidence type="ECO:0000313" key="3">
    <source>
        <dbReference type="Proteomes" id="UP000007863"/>
    </source>
</evidence>
<dbReference type="GeneID" id="13828341"/>
<gene>
    <name evidence="2" type="ORF">BCP78_0066</name>
</gene>
<dbReference type="Proteomes" id="UP000007863">
    <property type="component" value="Segment"/>
</dbReference>
<keyword evidence="1" id="KW-0812">Transmembrane</keyword>
<dbReference type="EMBL" id="JN797797">
    <property type="protein sequence ID" value="AEW47073.1"/>
    <property type="molecule type" value="Genomic_DNA"/>
</dbReference>
<name>G9J293_9CAUD</name>
<keyword evidence="3" id="KW-1185">Reference proteome</keyword>
<evidence type="ECO:0000313" key="2">
    <source>
        <dbReference type="EMBL" id="AEW47073.1"/>
    </source>
</evidence>
<evidence type="ECO:0000256" key="1">
    <source>
        <dbReference type="SAM" id="Phobius"/>
    </source>
</evidence>
<dbReference type="RefSeq" id="YP_006907901.1">
    <property type="nucleotide sequence ID" value="NC_018860.1"/>
</dbReference>
<proteinExistence type="predicted"/>
<feature type="transmembrane region" description="Helical" evidence="1">
    <location>
        <begin position="42"/>
        <end position="61"/>
    </location>
</feature>